<dbReference type="GO" id="GO:0015627">
    <property type="term" value="C:type II protein secretion system complex"/>
    <property type="evidence" value="ECO:0007669"/>
    <property type="project" value="InterPro"/>
</dbReference>
<organism evidence="12 13">
    <name type="scientific">Lichenifustis flavocetrariae</name>
    <dbReference type="NCBI Taxonomy" id="2949735"/>
    <lineage>
        <taxon>Bacteria</taxon>
        <taxon>Pseudomonadati</taxon>
        <taxon>Pseudomonadota</taxon>
        <taxon>Alphaproteobacteria</taxon>
        <taxon>Hyphomicrobiales</taxon>
        <taxon>Lichenihabitantaceae</taxon>
        <taxon>Lichenifustis</taxon>
    </lineage>
</organism>
<comment type="similarity">
    <text evidence="2">Belongs to the GSP G family.</text>
</comment>
<keyword evidence="7 10" id="KW-0812">Transmembrane</keyword>
<evidence type="ECO:0000256" key="5">
    <source>
        <dbReference type="ARBA" id="ARBA00022481"/>
    </source>
</evidence>
<evidence type="ECO:0000256" key="6">
    <source>
        <dbReference type="ARBA" id="ARBA00022519"/>
    </source>
</evidence>
<dbReference type="PROSITE" id="PS00409">
    <property type="entry name" value="PROKAR_NTER_METHYL"/>
    <property type="match status" value="1"/>
</dbReference>
<dbReference type="Gene3D" id="3.30.700.10">
    <property type="entry name" value="Glycoprotein, Type 4 Pilin"/>
    <property type="match status" value="1"/>
</dbReference>
<dbReference type="EMBL" id="JAMOIM010000006">
    <property type="protein sequence ID" value="MCW6508722.1"/>
    <property type="molecule type" value="Genomic_DNA"/>
</dbReference>
<evidence type="ECO:0000256" key="2">
    <source>
        <dbReference type="ARBA" id="ARBA00009984"/>
    </source>
</evidence>
<keyword evidence="4" id="KW-1003">Cell membrane</keyword>
<evidence type="ECO:0000256" key="7">
    <source>
        <dbReference type="ARBA" id="ARBA00022692"/>
    </source>
</evidence>
<evidence type="ECO:0000259" key="11">
    <source>
        <dbReference type="Pfam" id="PF08334"/>
    </source>
</evidence>
<dbReference type="PRINTS" id="PR00813">
    <property type="entry name" value="BCTERIALGSPG"/>
</dbReference>
<evidence type="ECO:0000256" key="9">
    <source>
        <dbReference type="ARBA" id="ARBA00023136"/>
    </source>
</evidence>
<proteinExistence type="inferred from homology"/>
<sequence length="169" mass="18576">MRLRSRSLFYQVKTTMIGRSLRPHSTAKTARRKDEAGFTLVELLVVLGIVGMLATLMAPRVLGYFSSAKAQTAQIQAKNITSALELYYLDVGSYPSAEQGLQALLSPPDGVSGWHGPYLKNQSGLLDPWHKRYAYRVPGRNSEFEVYSPGHEVGDVASSHPVRNADDPG</sequence>
<evidence type="ECO:0000313" key="12">
    <source>
        <dbReference type="EMBL" id="MCW6508722.1"/>
    </source>
</evidence>
<dbReference type="InterPro" id="IPR000983">
    <property type="entry name" value="Bac_GSPG_pilin"/>
</dbReference>
<evidence type="ECO:0000256" key="8">
    <source>
        <dbReference type="ARBA" id="ARBA00022989"/>
    </source>
</evidence>
<dbReference type="SUPFAM" id="SSF54523">
    <property type="entry name" value="Pili subunits"/>
    <property type="match status" value="1"/>
</dbReference>
<evidence type="ECO:0000256" key="3">
    <source>
        <dbReference type="ARBA" id="ARBA00020042"/>
    </source>
</evidence>
<dbReference type="GO" id="GO:0005886">
    <property type="term" value="C:plasma membrane"/>
    <property type="evidence" value="ECO:0007669"/>
    <property type="project" value="UniProtKB-SubCell"/>
</dbReference>
<dbReference type="PANTHER" id="PTHR30093:SF45">
    <property type="entry name" value="TYPE II SECRETION SYSTEM CORE PROTEIN G"/>
    <property type="match status" value="1"/>
</dbReference>
<evidence type="ECO:0000256" key="10">
    <source>
        <dbReference type="SAM" id="Phobius"/>
    </source>
</evidence>
<evidence type="ECO:0000313" key="13">
    <source>
        <dbReference type="Proteomes" id="UP001165667"/>
    </source>
</evidence>
<keyword evidence="6" id="KW-0997">Cell inner membrane</keyword>
<dbReference type="InterPro" id="IPR012902">
    <property type="entry name" value="N_methyl_site"/>
</dbReference>
<dbReference type="Pfam" id="PF08334">
    <property type="entry name" value="T2SSG"/>
    <property type="match status" value="1"/>
</dbReference>
<dbReference type="InterPro" id="IPR010054">
    <property type="entry name" value="Type2_sec_GspG"/>
</dbReference>
<dbReference type="InterPro" id="IPR045584">
    <property type="entry name" value="Pilin-like"/>
</dbReference>
<keyword evidence="9 10" id="KW-0472">Membrane</keyword>
<comment type="caution">
    <text evidence="12">The sequence shown here is derived from an EMBL/GenBank/DDBJ whole genome shotgun (WGS) entry which is preliminary data.</text>
</comment>
<keyword evidence="8 10" id="KW-1133">Transmembrane helix</keyword>
<keyword evidence="13" id="KW-1185">Reference proteome</keyword>
<feature type="domain" description="Type II secretion system protein GspG C-terminal" evidence="11">
    <location>
        <begin position="60"/>
        <end position="152"/>
    </location>
</feature>
<dbReference type="NCBIfam" id="TIGR01710">
    <property type="entry name" value="typeII_sec_gspG"/>
    <property type="match status" value="1"/>
</dbReference>
<dbReference type="Proteomes" id="UP001165667">
    <property type="component" value="Unassembled WGS sequence"/>
</dbReference>
<protein>
    <recommendedName>
        <fullName evidence="3">Type II secretion system core protein G</fullName>
    </recommendedName>
</protein>
<dbReference type="InterPro" id="IPR013545">
    <property type="entry name" value="T2SS_protein-GspG_C"/>
</dbReference>
<dbReference type="Pfam" id="PF07963">
    <property type="entry name" value="N_methyl"/>
    <property type="match status" value="1"/>
</dbReference>
<keyword evidence="5" id="KW-0488">Methylation</keyword>
<dbReference type="PANTHER" id="PTHR30093">
    <property type="entry name" value="GENERAL SECRETION PATHWAY PROTEIN G"/>
    <property type="match status" value="1"/>
</dbReference>
<dbReference type="AlphaFoldDB" id="A0AA41YX08"/>
<dbReference type="NCBIfam" id="TIGR02532">
    <property type="entry name" value="IV_pilin_GFxxxE"/>
    <property type="match status" value="1"/>
</dbReference>
<evidence type="ECO:0000256" key="1">
    <source>
        <dbReference type="ARBA" id="ARBA00004377"/>
    </source>
</evidence>
<feature type="transmembrane region" description="Helical" evidence="10">
    <location>
        <begin position="38"/>
        <end position="58"/>
    </location>
</feature>
<dbReference type="RefSeq" id="WP_282585088.1">
    <property type="nucleotide sequence ID" value="NZ_JAMOIM010000006.1"/>
</dbReference>
<comment type="subcellular location">
    <subcellularLocation>
        <location evidence="1">Cell inner membrane</location>
        <topology evidence="1">Single-pass membrane protein</topology>
    </subcellularLocation>
</comment>
<gene>
    <name evidence="12" type="primary">gspG</name>
    <name evidence="12" type="ORF">M8523_11905</name>
</gene>
<name>A0AA41YX08_9HYPH</name>
<dbReference type="GO" id="GO:0015628">
    <property type="term" value="P:protein secretion by the type II secretion system"/>
    <property type="evidence" value="ECO:0007669"/>
    <property type="project" value="InterPro"/>
</dbReference>
<evidence type="ECO:0000256" key="4">
    <source>
        <dbReference type="ARBA" id="ARBA00022475"/>
    </source>
</evidence>
<accession>A0AA41YX08</accession>
<reference evidence="12" key="1">
    <citation type="submission" date="2022-05" db="EMBL/GenBank/DDBJ databases">
        <authorList>
            <person name="Pankratov T."/>
        </authorList>
    </citation>
    <scope>NUCLEOTIDE SEQUENCE</scope>
    <source>
        <strain evidence="12">BP6-180914</strain>
    </source>
</reference>